<dbReference type="OrthoDB" id="10404880at2759"/>
<feature type="signal peptide" evidence="1">
    <location>
        <begin position="1"/>
        <end position="28"/>
    </location>
</feature>
<evidence type="ECO:0000313" key="3">
    <source>
        <dbReference type="Proteomes" id="UP000001072"/>
    </source>
</evidence>
<accession>F4RH19</accession>
<organism evidence="3">
    <name type="scientific">Melampsora larici-populina (strain 98AG31 / pathotype 3-4-7)</name>
    <name type="common">Poplar leaf rust fungus</name>
    <dbReference type="NCBI Taxonomy" id="747676"/>
    <lineage>
        <taxon>Eukaryota</taxon>
        <taxon>Fungi</taxon>
        <taxon>Dikarya</taxon>
        <taxon>Basidiomycota</taxon>
        <taxon>Pucciniomycotina</taxon>
        <taxon>Pucciniomycetes</taxon>
        <taxon>Pucciniales</taxon>
        <taxon>Melampsoraceae</taxon>
        <taxon>Melampsora</taxon>
    </lineage>
</organism>
<name>F4RH19_MELLP</name>
<keyword evidence="3" id="KW-1185">Reference proteome</keyword>
<feature type="chain" id="PRO_5003321595" evidence="1">
    <location>
        <begin position="29"/>
        <end position="185"/>
    </location>
</feature>
<protein>
    <submittedName>
        <fullName evidence="2">Secreted protein</fullName>
    </submittedName>
</protein>
<keyword evidence="1" id="KW-0732">Signal</keyword>
<dbReference type="RefSeq" id="XP_007408507.1">
    <property type="nucleotide sequence ID" value="XM_007408445.1"/>
</dbReference>
<dbReference type="GeneID" id="18931843"/>
<dbReference type="AlphaFoldDB" id="F4RH19"/>
<dbReference type="KEGG" id="mlr:MELLADRAFT_71516"/>
<gene>
    <name evidence="2" type="ORF">MELLADRAFT_71516</name>
</gene>
<dbReference type="HOGENOM" id="CLU_1525489_0_0_1"/>
<evidence type="ECO:0000313" key="2">
    <source>
        <dbReference type="EMBL" id="EGG08309.1"/>
    </source>
</evidence>
<dbReference type="VEuPathDB" id="FungiDB:MELLADRAFT_71516"/>
<sequence length="185" mass="18554">MSASSRSMNLSALVVGVVFLIAQVKCQAQGTWRPICESGSTVAWLGAHGGLLPLSYAGVPVSGRGQCLASNTGATFDLITAPTAFNFPIAGRVLLCGTSNGCASASPAPPAQVTARICSGQSVVAYISGPTNTIYPANGQGTPSGQARCTGTTSIPELTVDAVPSFPLGSNPYCAMANGDCARVA</sequence>
<dbReference type="InParanoid" id="F4RH19"/>
<evidence type="ECO:0000256" key="1">
    <source>
        <dbReference type="SAM" id="SignalP"/>
    </source>
</evidence>
<proteinExistence type="predicted"/>
<dbReference type="EMBL" id="GL883101">
    <property type="protein sequence ID" value="EGG08309.1"/>
    <property type="molecule type" value="Genomic_DNA"/>
</dbReference>
<dbReference type="Proteomes" id="UP000001072">
    <property type="component" value="Unassembled WGS sequence"/>
</dbReference>
<reference evidence="3" key="1">
    <citation type="journal article" date="2011" name="Proc. Natl. Acad. Sci. U.S.A.">
        <title>Obligate biotrophy features unraveled by the genomic analysis of rust fungi.</title>
        <authorList>
            <person name="Duplessis S."/>
            <person name="Cuomo C.A."/>
            <person name="Lin Y.-C."/>
            <person name="Aerts A."/>
            <person name="Tisserant E."/>
            <person name="Veneault-Fourrey C."/>
            <person name="Joly D.L."/>
            <person name="Hacquard S."/>
            <person name="Amselem J."/>
            <person name="Cantarel B.L."/>
            <person name="Chiu R."/>
            <person name="Coutinho P.M."/>
            <person name="Feau N."/>
            <person name="Field M."/>
            <person name="Frey P."/>
            <person name="Gelhaye E."/>
            <person name="Goldberg J."/>
            <person name="Grabherr M.G."/>
            <person name="Kodira C.D."/>
            <person name="Kohler A."/>
            <person name="Kuees U."/>
            <person name="Lindquist E.A."/>
            <person name="Lucas S.M."/>
            <person name="Mago R."/>
            <person name="Mauceli E."/>
            <person name="Morin E."/>
            <person name="Murat C."/>
            <person name="Pangilinan J.L."/>
            <person name="Park R."/>
            <person name="Pearson M."/>
            <person name="Quesneville H."/>
            <person name="Rouhier N."/>
            <person name="Sakthikumar S."/>
            <person name="Salamov A.A."/>
            <person name="Schmutz J."/>
            <person name="Selles B."/>
            <person name="Shapiro H."/>
            <person name="Tanguay P."/>
            <person name="Tuskan G.A."/>
            <person name="Henrissat B."/>
            <person name="Van de Peer Y."/>
            <person name="Rouze P."/>
            <person name="Ellis J.G."/>
            <person name="Dodds P.N."/>
            <person name="Schein J.E."/>
            <person name="Zhong S."/>
            <person name="Hamelin R.C."/>
            <person name="Grigoriev I.V."/>
            <person name="Szabo L.J."/>
            <person name="Martin F."/>
        </authorList>
    </citation>
    <scope>NUCLEOTIDE SEQUENCE [LARGE SCALE GENOMIC DNA]</scope>
    <source>
        <strain evidence="3">98AG31 / pathotype 3-4-7</strain>
    </source>
</reference>